<reference evidence="5" key="1">
    <citation type="journal article" date="2014" name="Int. J. Syst. Evol. Microbiol.">
        <title>Complete genome sequence of Corynebacterium casei LMG S-19264T (=DSM 44701T), isolated from a smear-ripened cheese.</title>
        <authorList>
            <consortium name="US DOE Joint Genome Institute (JGI-PGF)"/>
            <person name="Walter F."/>
            <person name="Albersmeier A."/>
            <person name="Kalinowski J."/>
            <person name="Ruckert C."/>
        </authorList>
    </citation>
    <scope>NUCLEOTIDE SEQUENCE</scope>
    <source>
        <strain evidence="5">JCM 13583</strain>
    </source>
</reference>
<dbReference type="GO" id="GO:0016301">
    <property type="term" value="F:kinase activity"/>
    <property type="evidence" value="ECO:0007669"/>
    <property type="project" value="UniProtKB-KW"/>
</dbReference>
<feature type="domain" description="Carbohydrate kinase FGGY N-terminal" evidence="3">
    <location>
        <begin position="8"/>
        <end position="263"/>
    </location>
</feature>
<protein>
    <submittedName>
        <fullName evidence="5">Carbohydrate kinase</fullName>
    </submittedName>
</protein>
<dbReference type="InterPro" id="IPR043129">
    <property type="entry name" value="ATPase_NBD"/>
</dbReference>
<dbReference type="PIRSF" id="PIRSF000538">
    <property type="entry name" value="GlpK"/>
    <property type="match status" value="1"/>
</dbReference>
<dbReference type="SUPFAM" id="SSF53067">
    <property type="entry name" value="Actin-like ATPase domain"/>
    <property type="match status" value="2"/>
</dbReference>
<accession>A0AA37BSA3</accession>
<keyword evidence="6" id="KW-1185">Reference proteome</keyword>
<sequence length="510" mass="55175">MDRTGLAVLGIDLGTSSVKAAVFDASGGLLSSSVRPYGIRVDSSGMAEQDPRDWVRASIDAVRDALDGAGNVRVRAIGLTGQWSGTVPVDSNTEPLGNAIIWMDTRGARAVRRLAGGFPSLGGYRVDKLVRWIRITGGAPAMSGKDSLAHVLYLKEEEPDRYREAWKFLEPKDFLAARLTGSVKASWDNIALMWCTDNRNPGNVMYDKGLVRLAGLQMDKLPEIVSPADAVGGLSREMAGELGLGEGLPVISGGGDMQCSLIGSGCTQEGEALLYLGTSSWITSHVKRKKTDVAHNIASLPAALPGLYFLAAEQENAGSCLEFACDLLGLKGDYGRVHEAVAASGESGAIFLPWLMGERAPVEEPWLRGGIFNVSLSTGKGEVIRSVMEGVALNSRWLLGPVDAFLGTRSEPLRMAGGCALSPDWPQIYADVTGRRVQVVRDPREATVRGAAMLAAMSTGLADMDAVRRCCLPYREFRPSGKDYSERYEVFLELYRKLRREMRRMNSRQV</sequence>
<dbReference type="PANTHER" id="PTHR43095:SF5">
    <property type="entry name" value="XYLULOSE KINASE"/>
    <property type="match status" value="1"/>
</dbReference>
<name>A0AA37BSA3_9ARCH</name>
<dbReference type="EMBL" id="BMNY01000002">
    <property type="protein sequence ID" value="GGM77284.1"/>
    <property type="molecule type" value="Genomic_DNA"/>
</dbReference>
<organism evidence="5 6">
    <name type="scientific">Thermogymnomonas acidicola</name>
    <dbReference type="NCBI Taxonomy" id="399579"/>
    <lineage>
        <taxon>Archaea</taxon>
        <taxon>Methanobacteriati</taxon>
        <taxon>Thermoplasmatota</taxon>
        <taxon>Thermoplasmata</taxon>
        <taxon>Thermoplasmatales</taxon>
        <taxon>Thermogymnomonas</taxon>
    </lineage>
</organism>
<keyword evidence="1" id="KW-0808">Transferase</keyword>
<feature type="domain" description="Carbohydrate kinase FGGY C-terminal" evidence="4">
    <location>
        <begin position="275"/>
        <end position="458"/>
    </location>
</feature>
<dbReference type="Pfam" id="PF02782">
    <property type="entry name" value="FGGY_C"/>
    <property type="match status" value="1"/>
</dbReference>
<dbReference type="Gene3D" id="3.30.420.40">
    <property type="match status" value="2"/>
</dbReference>
<dbReference type="AlphaFoldDB" id="A0AA37BSA3"/>
<evidence type="ECO:0000313" key="6">
    <source>
        <dbReference type="Proteomes" id="UP000632195"/>
    </source>
</evidence>
<dbReference type="GO" id="GO:0005975">
    <property type="term" value="P:carbohydrate metabolic process"/>
    <property type="evidence" value="ECO:0007669"/>
    <property type="project" value="InterPro"/>
</dbReference>
<evidence type="ECO:0000256" key="1">
    <source>
        <dbReference type="ARBA" id="ARBA00022679"/>
    </source>
</evidence>
<dbReference type="InterPro" id="IPR018485">
    <property type="entry name" value="FGGY_C"/>
</dbReference>
<dbReference type="PANTHER" id="PTHR43095">
    <property type="entry name" value="SUGAR KINASE"/>
    <property type="match status" value="1"/>
</dbReference>
<comment type="caution">
    <text evidence="5">The sequence shown here is derived from an EMBL/GenBank/DDBJ whole genome shotgun (WGS) entry which is preliminary data.</text>
</comment>
<evidence type="ECO:0000259" key="4">
    <source>
        <dbReference type="Pfam" id="PF02782"/>
    </source>
</evidence>
<dbReference type="InterPro" id="IPR050406">
    <property type="entry name" value="FGGY_Carb_Kinase"/>
</dbReference>
<proteinExistence type="predicted"/>
<dbReference type="InterPro" id="IPR018484">
    <property type="entry name" value="FGGY_N"/>
</dbReference>
<dbReference type="CDD" id="cd07805">
    <property type="entry name" value="ASKHA_NBD_FGGY_CvXK-like"/>
    <property type="match status" value="1"/>
</dbReference>
<dbReference type="Pfam" id="PF00370">
    <property type="entry name" value="FGGY_N"/>
    <property type="match status" value="1"/>
</dbReference>
<dbReference type="InterPro" id="IPR000577">
    <property type="entry name" value="Carb_kinase_FGGY"/>
</dbReference>
<reference evidence="5" key="2">
    <citation type="submission" date="2022-09" db="EMBL/GenBank/DDBJ databases">
        <authorList>
            <person name="Sun Q."/>
            <person name="Ohkuma M."/>
        </authorList>
    </citation>
    <scope>NUCLEOTIDE SEQUENCE</scope>
    <source>
        <strain evidence="5">JCM 13583</strain>
    </source>
</reference>
<dbReference type="Proteomes" id="UP000632195">
    <property type="component" value="Unassembled WGS sequence"/>
</dbReference>
<evidence type="ECO:0000256" key="2">
    <source>
        <dbReference type="ARBA" id="ARBA00022777"/>
    </source>
</evidence>
<gene>
    <name evidence="5" type="ORF">GCM10007108_14310</name>
</gene>
<evidence type="ECO:0000313" key="5">
    <source>
        <dbReference type="EMBL" id="GGM77284.1"/>
    </source>
</evidence>
<dbReference type="RefSeq" id="WP_188681548.1">
    <property type="nucleotide sequence ID" value="NZ_BMNY01000002.1"/>
</dbReference>
<keyword evidence="2 5" id="KW-0418">Kinase</keyword>
<evidence type="ECO:0000259" key="3">
    <source>
        <dbReference type="Pfam" id="PF00370"/>
    </source>
</evidence>